<evidence type="ECO:0000256" key="11">
    <source>
        <dbReference type="ARBA" id="ARBA00022989"/>
    </source>
</evidence>
<comment type="subcellular location">
    <subcellularLocation>
        <location evidence="2">Membrane</location>
        <topology evidence="2">Single-pass membrane protein</topology>
    </subcellularLocation>
</comment>
<keyword evidence="11 15" id="KW-1133">Transmembrane helix</keyword>
<organism evidence="17 18">
    <name type="scientific">Dioscorea zingiberensis</name>
    <dbReference type="NCBI Taxonomy" id="325984"/>
    <lineage>
        <taxon>Eukaryota</taxon>
        <taxon>Viridiplantae</taxon>
        <taxon>Streptophyta</taxon>
        <taxon>Embryophyta</taxon>
        <taxon>Tracheophyta</taxon>
        <taxon>Spermatophyta</taxon>
        <taxon>Magnoliopsida</taxon>
        <taxon>Liliopsida</taxon>
        <taxon>Dioscoreales</taxon>
        <taxon>Dioscoreaceae</taxon>
        <taxon>Dioscorea</taxon>
    </lineage>
</organism>
<evidence type="ECO:0000256" key="8">
    <source>
        <dbReference type="ARBA" id="ARBA00022771"/>
    </source>
</evidence>
<dbReference type="Gene3D" id="3.30.40.10">
    <property type="entry name" value="Zinc/RING finger domain, C3HC4 (zinc finger)"/>
    <property type="match status" value="1"/>
</dbReference>
<keyword evidence="5" id="KW-0808">Transferase</keyword>
<keyword evidence="18" id="KW-1185">Reference proteome</keyword>
<evidence type="ECO:0000256" key="1">
    <source>
        <dbReference type="ARBA" id="ARBA00000900"/>
    </source>
</evidence>
<dbReference type="SUPFAM" id="SSF57850">
    <property type="entry name" value="RING/U-box"/>
    <property type="match status" value="1"/>
</dbReference>
<dbReference type="Proteomes" id="UP001085076">
    <property type="component" value="Miscellaneous, Linkage group lg01"/>
</dbReference>
<dbReference type="AlphaFoldDB" id="A0A9D5D339"/>
<evidence type="ECO:0000256" key="3">
    <source>
        <dbReference type="ARBA" id="ARBA00004906"/>
    </source>
</evidence>
<reference evidence="17" key="2">
    <citation type="journal article" date="2022" name="Hortic Res">
        <title>The genome of Dioscorea zingiberensis sheds light on the biosynthesis, origin and evolution of the medicinally important diosgenin saponins.</title>
        <authorList>
            <person name="Li Y."/>
            <person name="Tan C."/>
            <person name="Li Z."/>
            <person name="Guo J."/>
            <person name="Li S."/>
            <person name="Chen X."/>
            <person name="Wang C."/>
            <person name="Dai X."/>
            <person name="Yang H."/>
            <person name="Song W."/>
            <person name="Hou L."/>
            <person name="Xu J."/>
            <person name="Tong Z."/>
            <person name="Xu A."/>
            <person name="Yuan X."/>
            <person name="Wang W."/>
            <person name="Yang Q."/>
            <person name="Chen L."/>
            <person name="Sun Z."/>
            <person name="Wang K."/>
            <person name="Pan B."/>
            <person name="Chen J."/>
            <person name="Bao Y."/>
            <person name="Liu F."/>
            <person name="Qi X."/>
            <person name="Gang D.R."/>
            <person name="Wen J."/>
            <person name="Li J."/>
        </authorList>
    </citation>
    <scope>NUCLEOTIDE SEQUENCE</scope>
    <source>
        <strain evidence="17">Dzin_1.0</strain>
    </source>
</reference>
<protein>
    <recommendedName>
        <fullName evidence="4">RING-type E3 ubiquitin transferase</fullName>
        <ecNumber evidence="4">2.3.2.27</ecNumber>
    </recommendedName>
</protein>
<evidence type="ECO:0000256" key="6">
    <source>
        <dbReference type="ARBA" id="ARBA00022692"/>
    </source>
</evidence>
<feature type="region of interest" description="Disordered" evidence="14">
    <location>
        <begin position="212"/>
        <end position="248"/>
    </location>
</feature>
<dbReference type="GO" id="GO:0016567">
    <property type="term" value="P:protein ubiquitination"/>
    <property type="evidence" value="ECO:0007669"/>
    <property type="project" value="InterPro"/>
</dbReference>
<evidence type="ECO:0000256" key="12">
    <source>
        <dbReference type="ARBA" id="ARBA00023136"/>
    </source>
</evidence>
<dbReference type="GO" id="GO:0061630">
    <property type="term" value="F:ubiquitin protein ligase activity"/>
    <property type="evidence" value="ECO:0007669"/>
    <property type="project" value="UniProtKB-EC"/>
</dbReference>
<evidence type="ECO:0000256" key="15">
    <source>
        <dbReference type="SAM" id="Phobius"/>
    </source>
</evidence>
<evidence type="ECO:0000313" key="17">
    <source>
        <dbReference type="EMBL" id="KAJ0983744.1"/>
    </source>
</evidence>
<dbReference type="PANTHER" id="PTHR46913">
    <property type="entry name" value="RING-H2 FINGER PROTEIN ATL16"/>
    <property type="match status" value="1"/>
</dbReference>
<keyword evidence="8 13" id="KW-0863">Zinc-finger</keyword>
<feature type="compositionally biased region" description="Acidic residues" evidence="14">
    <location>
        <begin position="237"/>
        <end position="248"/>
    </location>
</feature>
<evidence type="ECO:0000256" key="13">
    <source>
        <dbReference type="PROSITE-ProRule" id="PRU00175"/>
    </source>
</evidence>
<evidence type="ECO:0000256" key="4">
    <source>
        <dbReference type="ARBA" id="ARBA00012483"/>
    </source>
</evidence>
<dbReference type="InterPro" id="IPR044600">
    <property type="entry name" value="ATL1/ATL16-like"/>
</dbReference>
<evidence type="ECO:0000256" key="7">
    <source>
        <dbReference type="ARBA" id="ARBA00022723"/>
    </source>
</evidence>
<dbReference type="EMBL" id="JAGGNH010000001">
    <property type="protein sequence ID" value="KAJ0983744.1"/>
    <property type="molecule type" value="Genomic_DNA"/>
</dbReference>
<dbReference type="SMART" id="SM00184">
    <property type="entry name" value="RING"/>
    <property type="match status" value="1"/>
</dbReference>
<dbReference type="GO" id="GO:0008270">
    <property type="term" value="F:zinc ion binding"/>
    <property type="evidence" value="ECO:0007669"/>
    <property type="project" value="UniProtKB-KW"/>
</dbReference>
<evidence type="ECO:0000313" key="18">
    <source>
        <dbReference type="Proteomes" id="UP001085076"/>
    </source>
</evidence>
<name>A0A9D5D339_9LILI</name>
<evidence type="ECO:0000256" key="14">
    <source>
        <dbReference type="SAM" id="MobiDB-lite"/>
    </source>
</evidence>
<evidence type="ECO:0000256" key="2">
    <source>
        <dbReference type="ARBA" id="ARBA00004167"/>
    </source>
</evidence>
<dbReference type="InterPro" id="IPR013083">
    <property type="entry name" value="Znf_RING/FYVE/PHD"/>
</dbReference>
<dbReference type="PANTHER" id="PTHR46913:SF1">
    <property type="entry name" value="RING-H2 FINGER PROTEIN ATL16"/>
    <property type="match status" value="1"/>
</dbReference>
<keyword evidence="9" id="KW-0833">Ubl conjugation pathway</keyword>
<dbReference type="InterPro" id="IPR001841">
    <property type="entry name" value="Znf_RING"/>
</dbReference>
<keyword evidence="7" id="KW-0479">Metal-binding</keyword>
<sequence length="248" mass="26498">MSTSNGGDGGGGDTPAVMIGTEIIVAGVIFFFMLVAFLFFFYFLIIGNRRRRGLYGGATPATGIDPTVNSSSGLDDAVIQSIPIVTFRSSEGVECAVCLSEMREGEKARLLPQCKHGFHLVCIDVWLRSHSTCPLCRTAVTGEATTAAFGDSRSDDQVIEIEIEIPRRRGVDQLQEGTPMEVMNNKSPRSSSGLRSLIRLWSHGRRSAVPLGVGVDVRPSSSSQGEANVDQGMTEGGDQEEDGAAAHC</sequence>
<dbReference type="Pfam" id="PF13639">
    <property type="entry name" value="zf-RING_2"/>
    <property type="match status" value="1"/>
</dbReference>
<comment type="catalytic activity">
    <reaction evidence="1">
        <text>S-ubiquitinyl-[E2 ubiquitin-conjugating enzyme]-L-cysteine + [acceptor protein]-L-lysine = [E2 ubiquitin-conjugating enzyme]-L-cysteine + N(6)-ubiquitinyl-[acceptor protein]-L-lysine.</text>
        <dbReference type="EC" id="2.3.2.27"/>
    </reaction>
</comment>
<proteinExistence type="predicted"/>
<feature type="transmembrane region" description="Helical" evidence="15">
    <location>
        <begin position="23"/>
        <end position="45"/>
    </location>
</feature>
<evidence type="ECO:0000256" key="9">
    <source>
        <dbReference type="ARBA" id="ARBA00022786"/>
    </source>
</evidence>
<gene>
    <name evidence="17" type="ORF">J5N97_002100</name>
</gene>
<keyword evidence="6 15" id="KW-0812">Transmembrane</keyword>
<keyword evidence="12 15" id="KW-0472">Membrane</keyword>
<dbReference type="PROSITE" id="PS50089">
    <property type="entry name" value="ZF_RING_2"/>
    <property type="match status" value="1"/>
</dbReference>
<feature type="domain" description="RING-type" evidence="16">
    <location>
        <begin position="95"/>
        <end position="137"/>
    </location>
</feature>
<dbReference type="EC" id="2.3.2.27" evidence="4"/>
<comment type="caution">
    <text evidence="17">The sequence shown here is derived from an EMBL/GenBank/DDBJ whole genome shotgun (WGS) entry which is preliminary data.</text>
</comment>
<dbReference type="GO" id="GO:0016020">
    <property type="term" value="C:membrane"/>
    <property type="evidence" value="ECO:0007669"/>
    <property type="project" value="UniProtKB-SubCell"/>
</dbReference>
<reference evidence="17" key="1">
    <citation type="submission" date="2021-03" db="EMBL/GenBank/DDBJ databases">
        <authorList>
            <person name="Li Z."/>
            <person name="Yang C."/>
        </authorList>
    </citation>
    <scope>NUCLEOTIDE SEQUENCE</scope>
    <source>
        <strain evidence="17">Dzin_1.0</strain>
        <tissue evidence="17">Leaf</tissue>
    </source>
</reference>
<dbReference type="CDD" id="cd16461">
    <property type="entry name" value="RING-H2_EL5-like"/>
    <property type="match status" value="1"/>
</dbReference>
<keyword evidence="10" id="KW-0862">Zinc</keyword>
<evidence type="ECO:0000256" key="10">
    <source>
        <dbReference type="ARBA" id="ARBA00022833"/>
    </source>
</evidence>
<dbReference type="FunFam" id="3.30.40.10:FF:000187">
    <property type="entry name" value="E3 ubiquitin-protein ligase ATL6"/>
    <property type="match status" value="1"/>
</dbReference>
<evidence type="ECO:0000259" key="16">
    <source>
        <dbReference type="PROSITE" id="PS50089"/>
    </source>
</evidence>
<evidence type="ECO:0000256" key="5">
    <source>
        <dbReference type="ARBA" id="ARBA00022679"/>
    </source>
</evidence>
<dbReference type="OrthoDB" id="696301at2759"/>
<accession>A0A9D5D339</accession>
<comment type="pathway">
    <text evidence="3">Protein modification; protein ubiquitination.</text>
</comment>